<dbReference type="PANTHER" id="PTHR43227">
    <property type="entry name" value="BLL4140 PROTEIN"/>
    <property type="match status" value="1"/>
</dbReference>
<evidence type="ECO:0000256" key="4">
    <source>
        <dbReference type="ARBA" id="ARBA00022692"/>
    </source>
</evidence>
<dbReference type="GO" id="GO:0055085">
    <property type="term" value="P:transmembrane transport"/>
    <property type="evidence" value="ECO:0007669"/>
    <property type="project" value="InterPro"/>
</dbReference>
<dbReference type="AlphaFoldDB" id="A0A4P6JVB7"/>
<dbReference type="GO" id="GO:0005886">
    <property type="term" value="C:plasma membrane"/>
    <property type="evidence" value="ECO:0007669"/>
    <property type="project" value="UniProtKB-SubCell"/>
</dbReference>
<evidence type="ECO:0000256" key="7">
    <source>
        <dbReference type="RuleBase" id="RU363032"/>
    </source>
</evidence>
<dbReference type="InterPro" id="IPR035906">
    <property type="entry name" value="MetI-like_sf"/>
</dbReference>
<dbReference type="Pfam" id="PF00528">
    <property type="entry name" value="BPD_transp_1"/>
    <property type="match status" value="1"/>
</dbReference>
<evidence type="ECO:0000256" key="5">
    <source>
        <dbReference type="ARBA" id="ARBA00022989"/>
    </source>
</evidence>
<gene>
    <name evidence="10" type="ORF">EPA93_26545</name>
</gene>
<evidence type="ECO:0000256" key="6">
    <source>
        <dbReference type="ARBA" id="ARBA00023136"/>
    </source>
</evidence>
<keyword evidence="3" id="KW-1003">Cell membrane</keyword>
<keyword evidence="6 7" id="KW-0472">Membrane</keyword>
<feature type="region of interest" description="Disordered" evidence="8">
    <location>
        <begin position="1"/>
        <end position="32"/>
    </location>
</feature>
<protein>
    <submittedName>
        <fullName evidence="10">Sugar ABC transporter permease</fullName>
    </submittedName>
</protein>
<evidence type="ECO:0000313" key="10">
    <source>
        <dbReference type="EMBL" id="QBD79355.1"/>
    </source>
</evidence>
<dbReference type="InterPro" id="IPR050809">
    <property type="entry name" value="UgpAE/MalFG_permease"/>
</dbReference>
<comment type="subcellular location">
    <subcellularLocation>
        <location evidence="1 7">Cell membrane</location>
        <topology evidence="1 7">Multi-pass membrane protein</topology>
    </subcellularLocation>
</comment>
<dbReference type="Proteomes" id="UP000290365">
    <property type="component" value="Chromosome"/>
</dbReference>
<evidence type="ECO:0000256" key="2">
    <source>
        <dbReference type="ARBA" id="ARBA00022448"/>
    </source>
</evidence>
<evidence type="ECO:0000259" key="9">
    <source>
        <dbReference type="PROSITE" id="PS50928"/>
    </source>
</evidence>
<keyword evidence="11" id="KW-1185">Reference proteome</keyword>
<dbReference type="OrthoDB" id="2637002at2"/>
<evidence type="ECO:0000256" key="8">
    <source>
        <dbReference type="SAM" id="MobiDB-lite"/>
    </source>
</evidence>
<comment type="similarity">
    <text evidence="7">Belongs to the binding-protein-dependent transport system permease family.</text>
</comment>
<dbReference type="RefSeq" id="WP_129890408.1">
    <property type="nucleotide sequence ID" value="NZ_CP035758.1"/>
</dbReference>
<feature type="transmembrane region" description="Helical" evidence="7">
    <location>
        <begin position="212"/>
        <end position="232"/>
    </location>
</feature>
<keyword evidence="2 7" id="KW-0813">Transport</keyword>
<dbReference type="Gene3D" id="1.10.3720.10">
    <property type="entry name" value="MetI-like"/>
    <property type="match status" value="1"/>
</dbReference>
<dbReference type="InterPro" id="IPR000515">
    <property type="entry name" value="MetI-like"/>
</dbReference>
<dbReference type="EMBL" id="CP035758">
    <property type="protein sequence ID" value="QBD79355.1"/>
    <property type="molecule type" value="Genomic_DNA"/>
</dbReference>
<accession>A0A4P6JVB7</accession>
<sequence>MAEEIQAPEADQSISLTPESSAGERIASKPVSGATTKRRYKALRRIRQYRWTYALLLPGLLYFVIFYYVPLLGNIIAFQDYSPYLGFLRSQWVGLSNFVELFADPEVGVVIRNTLIISVLQIIFAFPAGIVLSLMLNALISERFKRAMQSIVYLPHFLGWVIIISIWQQIFGGDGFLSHFIVGLGGQPVNIMANAAFFKPLVVLQVMWKETGWSTIIFMAAITAIDMSLYEAAAVDGAGRWRRLWHITLPGIRNIIILLLILRIGDILSVGFEQIFLQRHAVGLDAADIIETFVYDRGIVNGDWGVSTAAAMVKTLIGALLIFLANRAAKKFGEEGLY</sequence>
<evidence type="ECO:0000313" key="11">
    <source>
        <dbReference type="Proteomes" id="UP000290365"/>
    </source>
</evidence>
<reference evidence="10 11" key="1">
    <citation type="submission" date="2019-01" db="EMBL/GenBank/DDBJ databases">
        <title>Ktedonosporobacter rubrisoli SCAWS-G2.</title>
        <authorList>
            <person name="Huang Y."/>
            <person name="Yan B."/>
        </authorList>
    </citation>
    <scope>NUCLEOTIDE SEQUENCE [LARGE SCALE GENOMIC DNA]</scope>
    <source>
        <strain evidence="10 11">SCAWS-G2</strain>
    </source>
</reference>
<name>A0A4P6JVB7_KTERU</name>
<keyword evidence="4 7" id="KW-0812">Transmembrane</keyword>
<feature type="transmembrane region" description="Helical" evidence="7">
    <location>
        <begin position="51"/>
        <end position="69"/>
    </location>
</feature>
<dbReference type="KEGG" id="kbs:EPA93_26545"/>
<feature type="domain" description="ABC transmembrane type-1" evidence="9">
    <location>
        <begin position="111"/>
        <end position="325"/>
    </location>
</feature>
<feature type="transmembrane region" description="Helical" evidence="7">
    <location>
        <begin position="115"/>
        <end position="139"/>
    </location>
</feature>
<keyword evidence="5 7" id="KW-1133">Transmembrane helix</keyword>
<dbReference type="PANTHER" id="PTHR43227:SF11">
    <property type="entry name" value="BLL4140 PROTEIN"/>
    <property type="match status" value="1"/>
</dbReference>
<dbReference type="PROSITE" id="PS50928">
    <property type="entry name" value="ABC_TM1"/>
    <property type="match status" value="1"/>
</dbReference>
<organism evidence="10 11">
    <name type="scientific">Ktedonosporobacter rubrisoli</name>
    <dbReference type="NCBI Taxonomy" id="2509675"/>
    <lineage>
        <taxon>Bacteria</taxon>
        <taxon>Bacillati</taxon>
        <taxon>Chloroflexota</taxon>
        <taxon>Ktedonobacteria</taxon>
        <taxon>Ktedonobacterales</taxon>
        <taxon>Ktedonosporobacteraceae</taxon>
        <taxon>Ktedonosporobacter</taxon>
    </lineage>
</organism>
<dbReference type="CDD" id="cd06261">
    <property type="entry name" value="TM_PBP2"/>
    <property type="match status" value="1"/>
</dbReference>
<dbReference type="SUPFAM" id="SSF161098">
    <property type="entry name" value="MetI-like"/>
    <property type="match status" value="1"/>
</dbReference>
<evidence type="ECO:0000256" key="3">
    <source>
        <dbReference type="ARBA" id="ARBA00022475"/>
    </source>
</evidence>
<feature type="transmembrane region" description="Helical" evidence="7">
    <location>
        <begin position="151"/>
        <end position="170"/>
    </location>
</feature>
<proteinExistence type="inferred from homology"/>
<feature type="transmembrane region" description="Helical" evidence="7">
    <location>
        <begin position="304"/>
        <end position="325"/>
    </location>
</feature>
<evidence type="ECO:0000256" key="1">
    <source>
        <dbReference type="ARBA" id="ARBA00004651"/>
    </source>
</evidence>